<keyword evidence="1" id="KW-0472">Membrane</keyword>
<sequence>MTSRFPPREKPQIVPEYGWSELAATNAPVEDEPVQPVLRMNILPARERKLELLLWSCGAVDVEGIVALHCSAAQRCNFSLFFFLFFFVFFFFFFSFFFVFFFFSFFFFCKEGDGSAFYFLC</sequence>
<dbReference type="EMBL" id="OZ023703">
    <property type="protein sequence ID" value="CAK9870820.1"/>
    <property type="molecule type" value="Genomic_DNA"/>
</dbReference>
<gene>
    <name evidence="2" type="ORF">CSSPJE1EN2_LOCUS13488</name>
</gene>
<evidence type="ECO:0000256" key="1">
    <source>
        <dbReference type="SAM" id="Phobius"/>
    </source>
</evidence>
<keyword evidence="1" id="KW-1133">Transmembrane helix</keyword>
<accession>A0ABP1B6Q0</accession>
<name>A0ABP1B6Q0_9BRYO</name>
<protein>
    <submittedName>
        <fullName evidence="2">Uncharacterized protein</fullName>
    </submittedName>
</protein>
<dbReference type="Proteomes" id="UP001497522">
    <property type="component" value="Chromosome 2"/>
</dbReference>
<proteinExistence type="predicted"/>
<evidence type="ECO:0000313" key="2">
    <source>
        <dbReference type="EMBL" id="CAK9870820.1"/>
    </source>
</evidence>
<keyword evidence="1" id="KW-0812">Transmembrane</keyword>
<evidence type="ECO:0000313" key="3">
    <source>
        <dbReference type="Proteomes" id="UP001497522"/>
    </source>
</evidence>
<keyword evidence="3" id="KW-1185">Reference proteome</keyword>
<feature type="transmembrane region" description="Helical" evidence="1">
    <location>
        <begin position="80"/>
        <end position="108"/>
    </location>
</feature>
<organism evidence="2 3">
    <name type="scientific">Sphagnum jensenii</name>
    <dbReference type="NCBI Taxonomy" id="128206"/>
    <lineage>
        <taxon>Eukaryota</taxon>
        <taxon>Viridiplantae</taxon>
        <taxon>Streptophyta</taxon>
        <taxon>Embryophyta</taxon>
        <taxon>Bryophyta</taxon>
        <taxon>Sphagnophytina</taxon>
        <taxon>Sphagnopsida</taxon>
        <taxon>Sphagnales</taxon>
        <taxon>Sphagnaceae</taxon>
        <taxon>Sphagnum</taxon>
    </lineage>
</organism>
<reference evidence="2 3" key="1">
    <citation type="submission" date="2024-03" db="EMBL/GenBank/DDBJ databases">
        <authorList>
            <consortium name="ELIXIR-Norway"/>
            <consortium name="Elixir Norway"/>
        </authorList>
    </citation>
    <scope>NUCLEOTIDE SEQUENCE [LARGE SCALE GENOMIC DNA]</scope>
</reference>